<dbReference type="AlphaFoldDB" id="A0A0M4SWV7"/>
<comment type="pathway">
    <text evidence="1">Protein modification; protein glycosylation.</text>
</comment>
<evidence type="ECO:0000259" key="5">
    <source>
        <dbReference type="Pfam" id="PF13844"/>
    </source>
</evidence>
<keyword evidence="7" id="KW-1185">Reference proteome</keyword>
<organism evidence="6 7">
    <name type="scientific">Nostoc piscinale CENA21</name>
    <dbReference type="NCBI Taxonomy" id="224013"/>
    <lineage>
        <taxon>Bacteria</taxon>
        <taxon>Bacillati</taxon>
        <taxon>Cyanobacteriota</taxon>
        <taxon>Cyanophyceae</taxon>
        <taxon>Nostocales</taxon>
        <taxon>Nostocaceae</taxon>
        <taxon>Nostoc</taxon>
    </lineage>
</organism>
<keyword evidence="3" id="KW-0677">Repeat</keyword>
<reference evidence="7" key="1">
    <citation type="submission" date="2015-07" db="EMBL/GenBank/DDBJ databases">
        <title>Genome Of Nitrogen-Fixing Cyanobacterium Nostoc piscinale CENA21 From Solimoes/Amazon River Floodplain Sediments And Comparative Genomics To Uncover Biosynthetic Natural Products Potential.</title>
        <authorList>
            <person name="Leao T.F."/>
            <person name="Leao P.N."/>
            <person name="Guimaraes P.I."/>
            <person name="de Melo A.G.C."/>
            <person name="Ramos R.T.J."/>
            <person name="Silva A."/>
            <person name="Fiore M.F."/>
            <person name="Schneider M.P.C."/>
        </authorList>
    </citation>
    <scope>NUCLEOTIDE SEQUENCE [LARGE SCALE GENOMIC DNA]</scope>
    <source>
        <strain evidence="7">CENA21</strain>
    </source>
</reference>
<protein>
    <submittedName>
        <fullName evidence="6">UDP-N-acetylglucosamine--peptide N-acetylglucosaminyltransferase SEC</fullName>
    </submittedName>
</protein>
<accession>A0A0M4SWV7</accession>
<feature type="domain" description="O-GlcNAc transferase C-terminal" evidence="5">
    <location>
        <begin position="185"/>
        <end position="370"/>
    </location>
</feature>
<dbReference type="Pfam" id="PF13844">
    <property type="entry name" value="Glyco_transf_41"/>
    <property type="match status" value="2"/>
</dbReference>
<keyword evidence="2 6" id="KW-0808">Transferase</keyword>
<evidence type="ECO:0000256" key="4">
    <source>
        <dbReference type="ARBA" id="ARBA00022803"/>
    </source>
</evidence>
<dbReference type="Gene3D" id="3.40.50.2000">
    <property type="entry name" value="Glycogen Phosphorylase B"/>
    <property type="match status" value="1"/>
</dbReference>
<proteinExistence type="predicted"/>
<keyword evidence="4" id="KW-0802">TPR repeat</keyword>
<dbReference type="STRING" id="224013.ACX27_19840"/>
<evidence type="ECO:0000313" key="6">
    <source>
        <dbReference type="EMBL" id="ALF56465.1"/>
    </source>
</evidence>
<dbReference type="PANTHER" id="PTHR44366:SF1">
    <property type="entry name" value="UDP-N-ACETYLGLUCOSAMINE--PEPTIDE N-ACETYLGLUCOSAMINYLTRANSFERASE 110 KDA SUBUNIT"/>
    <property type="match status" value="1"/>
</dbReference>
<dbReference type="PANTHER" id="PTHR44366">
    <property type="entry name" value="UDP-N-ACETYLGLUCOSAMINE--PEPTIDE N-ACETYLGLUCOSAMINYLTRANSFERASE 110 KDA SUBUNIT"/>
    <property type="match status" value="1"/>
</dbReference>
<dbReference type="PATRIC" id="fig|224013.5.peg.4745"/>
<dbReference type="InterPro" id="IPR029489">
    <property type="entry name" value="OGT/SEC/SPY_C"/>
</dbReference>
<evidence type="ECO:0000313" key="7">
    <source>
        <dbReference type="Proteomes" id="UP000062645"/>
    </source>
</evidence>
<dbReference type="EMBL" id="CP012036">
    <property type="protein sequence ID" value="ALF56465.1"/>
    <property type="molecule type" value="Genomic_DNA"/>
</dbReference>
<keyword evidence="6" id="KW-0328">Glycosyltransferase</keyword>
<gene>
    <name evidence="6" type="ORF">ACX27_19840</name>
</gene>
<evidence type="ECO:0000256" key="1">
    <source>
        <dbReference type="ARBA" id="ARBA00004922"/>
    </source>
</evidence>
<name>A0A0M4SWV7_9NOSO</name>
<dbReference type="KEGG" id="npz:ACX27_19840"/>
<dbReference type="SUPFAM" id="SSF53756">
    <property type="entry name" value="UDP-Glycosyltransferase/glycogen phosphorylase"/>
    <property type="match status" value="1"/>
</dbReference>
<dbReference type="Proteomes" id="UP000062645">
    <property type="component" value="Chromosome"/>
</dbReference>
<evidence type="ECO:0000256" key="2">
    <source>
        <dbReference type="ARBA" id="ARBA00022679"/>
    </source>
</evidence>
<dbReference type="Gene3D" id="3.40.50.11380">
    <property type="match status" value="1"/>
</dbReference>
<sequence>MSQKWEQLRQSLNFQHSRYLNGRLRIGYLSNDFRTHATSHLMKSLFSLHNKADFEIFAYSCGPDDHSEYRQHIADTCEHFQDIANLSIEESAELIFNDGIHILIDINAYTFGSRSQILALRPAPIQVNYLAFPGTMGSDFVDYIIGDAVVTPPEFANTFSEKIVTLPHSYQVNDYQQVISNNPVTRSQYGLPESGFVFCCFNNHYKIEPTIFDIWMRILAAVPGSVLWLIAKSPINEANLQREAEARGINGDRLIFAPPEAKAEHLARHKLADLFLDTLYYNAHTTTSDALWAGLPVITCFGETFPSRVAASLLMAIGLPELITNSLETYEQLAIHLATYPEKLQQIKQKIAQNRTTYPLFDTPLYTRNLEQSYLKMWEIYASGQPAKAITINS</sequence>
<feature type="domain" description="O-GlcNAc transferase C-terminal" evidence="5">
    <location>
        <begin position="12"/>
        <end position="179"/>
    </location>
</feature>
<reference evidence="6 7" key="2">
    <citation type="journal article" date="2016" name="Genome Announc.">
        <title>Draft Genome Sequence of the N2-Fixing Cyanobacterium Nostoc piscinale CENA21, Isolated from the Brazilian Amazon Floodplain.</title>
        <authorList>
            <person name="Leao T."/>
            <person name="Guimaraes P.I."/>
            <person name="de Melo A.G."/>
            <person name="Ramos R.T."/>
            <person name="Leao P.N."/>
            <person name="Silva A."/>
            <person name="Fiore M.F."/>
            <person name="Schneider M.P."/>
        </authorList>
    </citation>
    <scope>NUCLEOTIDE SEQUENCE [LARGE SCALE GENOMIC DNA]</scope>
    <source>
        <strain evidence="6 7">CENA21</strain>
    </source>
</reference>
<dbReference type="GO" id="GO:0097363">
    <property type="term" value="F:protein O-acetylglucosaminyltransferase activity"/>
    <property type="evidence" value="ECO:0007669"/>
    <property type="project" value="TreeGrafter"/>
</dbReference>
<dbReference type="InterPro" id="IPR037919">
    <property type="entry name" value="OGT"/>
</dbReference>
<dbReference type="GO" id="GO:0006493">
    <property type="term" value="P:protein O-linked glycosylation"/>
    <property type="evidence" value="ECO:0007669"/>
    <property type="project" value="InterPro"/>
</dbReference>
<evidence type="ECO:0000256" key="3">
    <source>
        <dbReference type="ARBA" id="ARBA00022737"/>
    </source>
</evidence>